<feature type="domain" description="GIY-YIG" evidence="2">
    <location>
        <begin position="2"/>
        <end position="79"/>
    </location>
</feature>
<keyword evidence="4" id="KW-1185">Reference proteome</keyword>
<dbReference type="Pfam" id="PF01541">
    <property type="entry name" value="GIY-YIG"/>
    <property type="match status" value="1"/>
</dbReference>
<dbReference type="CDD" id="cd10448">
    <property type="entry name" value="GIY-YIG_unchar_3"/>
    <property type="match status" value="1"/>
</dbReference>
<dbReference type="Proteomes" id="UP001301442">
    <property type="component" value="Chromosome"/>
</dbReference>
<reference evidence="3 4" key="1">
    <citation type="submission" date="2023-09" db="EMBL/GenBank/DDBJ databases">
        <authorList>
            <person name="Qi X."/>
        </authorList>
    </citation>
    <scope>NUCLEOTIDE SEQUENCE [LARGE SCALE GENOMIC DNA]</scope>
    <source>
        <strain evidence="3 4">S1-1</strain>
    </source>
</reference>
<evidence type="ECO:0000259" key="2">
    <source>
        <dbReference type="PROSITE" id="PS50164"/>
    </source>
</evidence>
<dbReference type="InterPro" id="IPR035901">
    <property type="entry name" value="GIY-YIG_endonuc_sf"/>
</dbReference>
<organism evidence="3 4">
    <name type="scientific">Thalassotalea fonticola</name>
    <dbReference type="NCBI Taxonomy" id="3065649"/>
    <lineage>
        <taxon>Bacteria</taxon>
        <taxon>Pseudomonadati</taxon>
        <taxon>Pseudomonadota</taxon>
        <taxon>Gammaproteobacteria</taxon>
        <taxon>Alteromonadales</taxon>
        <taxon>Colwelliaceae</taxon>
        <taxon>Thalassotalea</taxon>
    </lineage>
</organism>
<name>A0ABZ0GSG4_9GAMM</name>
<dbReference type="EMBL" id="CP136600">
    <property type="protein sequence ID" value="WOH38892.1"/>
    <property type="molecule type" value="Genomic_DNA"/>
</dbReference>
<dbReference type="InterPro" id="IPR050190">
    <property type="entry name" value="UPF0213_domain"/>
</dbReference>
<comment type="similarity">
    <text evidence="1">Belongs to the UPF0213 family.</text>
</comment>
<sequence>MINCAVYILTNKKHGTLYIGATRDLPRRIDQHHLQAIDCFTSKYNLRTLVYYQLCDHFYVALTREKQLKNWRRQWKINLIEEDNPDWLDLSSHFA</sequence>
<proteinExistence type="inferred from homology"/>
<accession>A0ABZ0GSG4</accession>
<dbReference type="InterPro" id="IPR000305">
    <property type="entry name" value="GIY-YIG_endonuc"/>
</dbReference>
<gene>
    <name evidence="3" type="ORF">RI844_06645</name>
</gene>
<evidence type="ECO:0000313" key="3">
    <source>
        <dbReference type="EMBL" id="WOH38892.1"/>
    </source>
</evidence>
<dbReference type="PROSITE" id="PS50164">
    <property type="entry name" value="GIY_YIG"/>
    <property type="match status" value="1"/>
</dbReference>
<evidence type="ECO:0000256" key="1">
    <source>
        <dbReference type="ARBA" id="ARBA00007435"/>
    </source>
</evidence>
<protein>
    <submittedName>
        <fullName evidence="3">GIY-YIG nuclease family protein</fullName>
    </submittedName>
</protein>
<evidence type="ECO:0000313" key="4">
    <source>
        <dbReference type="Proteomes" id="UP001301442"/>
    </source>
</evidence>
<dbReference type="RefSeq" id="WP_348397658.1">
    <property type="nucleotide sequence ID" value="NZ_CP136600.1"/>
</dbReference>
<dbReference type="PANTHER" id="PTHR34477">
    <property type="entry name" value="UPF0213 PROTEIN YHBQ"/>
    <property type="match status" value="1"/>
</dbReference>
<dbReference type="PANTHER" id="PTHR34477:SF5">
    <property type="entry name" value="BSL5627 PROTEIN"/>
    <property type="match status" value="1"/>
</dbReference>
<dbReference type="SUPFAM" id="SSF82771">
    <property type="entry name" value="GIY-YIG endonuclease"/>
    <property type="match status" value="1"/>
</dbReference>
<dbReference type="Gene3D" id="3.40.1440.10">
    <property type="entry name" value="GIY-YIG endonuclease"/>
    <property type="match status" value="1"/>
</dbReference>